<feature type="region of interest" description="Disordered" evidence="1">
    <location>
        <begin position="73"/>
        <end position="122"/>
    </location>
</feature>
<feature type="compositionally biased region" description="Polar residues" evidence="1">
    <location>
        <begin position="87"/>
        <end position="104"/>
    </location>
</feature>
<feature type="compositionally biased region" description="Basic and acidic residues" evidence="1">
    <location>
        <begin position="177"/>
        <end position="192"/>
    </location>
</feature>
<sequence>MMWNTLHILITTNLSLHQLPIDQSFSINTLNSTLQQSLGKEKEQEKVTEENSKEYEEKEVVLAGIKKIGKLASTKSSTKAAPKIKKGTNTVKKTSKAASLTPASQKKEDDGNAPAPNVALPGITSSTAHLTIANTNVSSTSSAPIPPTSPTSPISPAFTASSTKRAVHSRPKSASKKKVEEGTETTKSHFGN</sequence>
<gene>
    <name evidence="2" type="ORF">EZS28_000185</name>
</gene>
<evidence type="ECO:0000313" key="2">
    <source>
        <dbReference type="EMBL" id="KAA6404299.1"/>
    </source>
</evidence>
<protein>
    <submittedName>
        <fullName evidence="2">Uncharacterized protein</fullName>
    </submittedName>
</protein>
<reference evidence="2 3" key="1">
    <citation type="submission" date="2019-03" db="EMBL/GenBank/DDBJ databases">
        <title>Single cell metagenomics reveals metabolic interactions within the superorganism composed of flagellate Streblomastix strix and complex community of Bacteroidetes bacteria on its surface.</title>
        <authorList>
            <person name="Treitli S.C."/>
            <person name="Kolisko M."/>
            <person name="Husnik F."/>
            <person name="Keeling P."/>
            <person name="Hampl V."/>
        </authorList>
    </citation>
    <scope>NUCLEOTIDE SEQUENCE [LARGE SCALE GENOMIC DNA]</scope>
    <source>
        <strain evidence="2">ST1C</strain>
    </source>
</reference>
<proteinExistence type="predicted"/>
<evidence type="ECO:0000256" key="1">
    <source>
        <dbReference type="SAM" id="MobiDB-lite"/>
    </source>
</evidence>
<feature type="compositionally biased region" description="Low complexity" evidence="1">
    <location>
        <begin position="151"/>
        <end position="163"/>
    </location>
</feature>
<organism evidence="2 3">
    <name type="scientific">Streblomastix strix</name>
    <dbReference type="NCBI Taxonomy" id="222440"/>
    <lineage>
        <taxon>Eukaryota</taxon>
        <taxon>Metamonada</taxon>
        <taxon>Preaxostyla</taxon>
        <taxon>Oxymonadida</taxon>
        <taxon>Streblomastigidae</taxon>
        <taxon>Streblomastix</taxon>
    </lineage>
</organism>
<feature type="compositionally biased region" description="Basic residues" evidence="1">
    <location>
        <begin position="165"/>
        <end position="176"/>
    </location>
</feature>
<dbReference type="Proteomes" id="UP000324800">
    <property type="component" value="Unassembled WGS sequence"/>
</dbReference>
<comment type="caution">
    <text evidence="2">The sequence shown here is derived from an EMBL/GenBank/DDBJ whole genome shotgun (WGS) entry which is preliminary data.</text>
</comment>
<feature type="region of interest" description="Disordered" evidence="1">
    <location>
        <begin position="135"/>
        <end position="192"/>
    </location>
</feature>
<name>A0A5J4XCP8_9EUKA</name>
<accession>A0A5J4XCP8</accession>
<dbReference type="EMBL" id="SNRW01000013">
    <property type="protein sequence ID" value="KAA6404299.1"/>
    <property type="molecule type" value="Genomic_DNA"/>
</dbReference>
<dbReference type="AlphaFoldDB" id="A0A5J4XCP8"/>
<evidence type="ECO:0000313" key="3">
    <source>
        <dbReference type="Proteomes" id="UP000324800"/>
    </source>
</evidence>